<dbReference type="KEGG" id="aoy:EOV40_007375"/>
<reference evidence="2 3" key="1">
    <citation type="submission" date="2019-08" db="EMBL/GenBank/DDBJ databases">
        <title>Acetobacter oryzioeni sp. nov., isolated from Korean rice wine vinegar.</title>
        <authorList>
            <person name="Baek J.H."/>
            <person name="Kim K.H."/>
            <person name="Jeon C.O."/>
            <person name="Han D.M."/>
        </authorList>
    </citation>
    <scope>NUCLEOTIDE SEQUENCE [LARGE SCALE GENOMIC DNA]</scope>
    <source>
        <strain evidence="2 3">B6</strain>
    </source>
</reference>
<name>A0A5B9GHU8_9PROT</name>
<dbReference type="Proteomes" id="UP000287027">
    <property type="component" value="Chromosome"/>
</dbReference>
<keyword evidence="3" id="KW-1185">Reference proteome</keyword>
<feature type="domain" description="GmrSD restriction endonucleases N-terminal" evidence="1">
    <location>
        <begin position="14"/>
        <end position="262"/>
    </location>
</feature>
<dbReference type="RefSeq" id="WP_128105530.1">
    <property type="nucleotide sequence ID" value="NZ_CP042808.1"/>
</dbReference>
<protein>
    <submittedName>
        <fullName evidence="2">DUF262 domain-containing protein</fullName>
    </submittedName>
</protein>
<evidence type="ECO:0000259" key="1">
    <source>
        <dbReference type="Pfam" id="PF03235"/>
    </source>
</evidence>
<dbReference type="Pfam" id="PF03235">
    <property type="entry name" value="GmrSD_N"/>
    <property type="match status" value="1"/>
</dbReference>
<proteinExistence type="predicted"/>
<organism evidence="2 3">
    <name type="scientific">Acetobacter oryzoeni</name>
    <dbReference type="NCBI Taxonomy" id="2500548"/>
    <lineage>
        <taxon>Bacteria</taxon>
        <taxon>Pseudomonadati</taxon>
        <taxon>Pseudomonadota</taxon>
        <taxon>Alphaproteobacteria</taxon>
        <taxon>Acetobacterales</taxon>
        <taxon>Acetobacteraceae</taxon>
        <taxon>Acetobacter</taxon>
    </lineage>
</organism>
<gene>
    <name evidence="2" type="ORF">EOV40_007375</name>
</gene>
<sequence length="809" mass="91915">MNSNGSLSLYDLLGTQDFILRIPVAQRDYAQGRDGEKFRRQNFLHVIRDALQAGPGSLPLDLDFIYGTLEQPAYASPERPDAGPPVHHTQGASTFFSVLDGQQRLTTLFLLHWYLALKEGEGADFRSRFASCGTSRLTYNTRESARLFFDAMVQEHMLCGLWAGVAASTGMADHIRDQTWFHLAWKDDPTVAGCLTMLDDLHTSLGECGPGLYDRLTGRDGIGACITFQFLDIGAFKLTDDLYIRMNARGRSLSAFENFKAGLCGHLGVNSTGDDQFAHQLDTQWADLFWSIARQQGCAHTDEYNRLYLRFFMLMAFYRACETVTLPFDRQNREEQVYIRQLRTANDYNPPITLKNFSLFDGLTVERITRLLDYCVRHPVFTYASTSNEVPAILPSALALRTGYEVQAQLYALAGYIHAGGDPVGNPQAYQRWLRVVNNLVYNHTIDDVSAFIRICRRLGEMAEHHVDLYGWMAARPGADSEPDRSVAAPDQWHEECCKAWLIHTDPAWEAAITACEQHDYLRGRIWAVLEQSWPESARYPDRAQFIRNTALFHALLGPAILSCPRYLLQRALLTLGDYTAGKDNLCGPKHRSYSERSQNWLGVINRRDSKWQCDQSQGEGLFATLVRAVDLLLPVVPAAILVRDVKRALAAIIRKNMKAMVSRGETYHGYPCPQYWRNLMISCPQVFRYCREHRIGRDDWGHANPDIYLLSKTTYGSWHVELRTYVLYQCLKRHRRLSSIFTKINCTPVSRHGVYPTLDLTFSDGQTCHVAYRHGRFVAISGPGGKEEVTFSPMVRDMLEAYVPPECF</sequence>
<dbReference type="AlphaFoldDB" id="A0A5B9GHU8"/>
<dbReference type="EMBL" id="CP042808">
    <property type="protein sequence ID" value="QEE85553.1"/>
    <property type="molecule type" value="Genomic_DNA"/>
</dbReference>
<accession>A0A5B9GHU8</accession>
<dbReference type="InterPro" id="IPR004919">
    <property type="entry name" value="GmrSD_N"/>
</dbReference>
<evidence type="ECO:0000313" key="2">
    <source>
        <dbReference type="EMBL" id="QEE85553.1"/>
    </source>
</evidence>
<evidence type="ECO:0000313" key="3">
    <source>
        <dbReference type="Proteomes" id="UP000287027"/>
    </source>
</evidence>